<evidence type="ECO:0000313" key="5">
    <source>
        <dbReference type="Proteomes" id="UP000241762"/>
    </source>
</evidence>
<evidence type="ECO:0000256" key="1">
    <source>
        <dbReference type="ARBA" id="ARBA00022737"/>
    </source>
</evidence>
<dbReference type="KEGG" id="ptc:phytr_6720"/>
<dbReference type="EMBL" id="CP027845">
    <property type="protein sequence ID" value="AVP87613.1"/>
    <property type="molecule type" value="Genomic_DNA"/>
</dbReference>
<gene>
    <name evidence="4" type="ORF">phytr_6720</name>
</gene>
<keyword evidence="1" id="KW-0677">Repeat</keyword>
<accession>A0A2P1P8L9</accession>
<evidence type="ECO:0000313" key="4">
    <source>
        <dbReference type="EMBL" id="AVP87613.1"/>
    </source>
</evidence>
<feature type="region of interest" description="Disordered" evidence="3">
    <location>
        <begin position="1"/>
        <end position="25"/>
    </location>
</feature>
<dbReference type="SUPFAM" id="SSF48403">
    <property type="entry name" value="Ankyrin repeat"/>
    <property type="match status" value="1"/>
</dbReference>
<dbReference type="AlphaFoldDB" id="A0A2P1P8L9"/>
<name>A0A2P1P8L9_9RICK</name>
<dbReference type="SMART" id="SM00248">
    <property type="entry name" value="ANK"/>
    <property type="match status" value="3"/>
</dbReference>
<dbReference type="InterPro" id="IPR036770">
    <property type="entry name" value="Ankyrin_rpt-contain_sf"/>
</dbReference>
<organism evidence="4 5">
    <name type="scientific">Candidatus Phycorickettsia trachydisci</name>
    <dbReference type="NCBI Taxonomy" id="2115978"/>
    <lineage>
        <taxon>Bacteria</taxon>
        <taxon>Pseudomonadati</taxon>
        <taxon>Pseudomonadota</taxon>
        <taxon>Alphaproteobacteria</taxon>
        <taxon>Rickettsiales</taxon>
        <taxon>Rickettsiaceae</taxon>
        <taxon>Candidatus Phycorickettsia</taxon>
    </lineage>
</organism>
<dbReference type="RefSeq" id="WP_106874469.1">
    <property type="nucleotide sequence ID" value="NZ_CP027845.1"/>
</dbReference>
<evidence type="ECO:0000256" key="3">
    <source>
        <dbReference type="SAM" id="MobiDB-lite"/>
    </source>
</evidence>
<keyword evidence="5" id="KW-1185">Reference proteome</keyword>
<dbReference type="Pfam" id="PF13637">
    <property type="entry name" value="Ank_4"/>
    <property type="match status" value="1"/>
</dbReference>
<dbReference type="Gene3D" id="1.25.40.20">
    <property type="entry name" value="Ankyrin repeat-containing domain"/>
    <property type="match status" value="1"/>
</dbReference>
<evidence type="ECO:0000256" key="2">
    <source>
        <dbReference type="ARBA" id="ARBA00023043"/>
    </source>
</evidence>
<dbReference type="PANTHER" id="PTHR24198">
    <property type="entry name" value="ANKYRIN REPEAT AND PROTEIN KINASE DOMAIN-CONTAINING PROTEIN"/>
    <property type="match status" value="1"/>
</dbReference>
<reference evidence="4 5" key="1">
    <citation type="submission" date="2018-03" db="EMBL/GenBank/DDBJ databases">
        <title>A gene transfer event suggests a long-term partnership between eustigmatophyte algae and a novel lineage of endosymbiotic bacteria.</title>
        <authorList>
            <person name="Yurchenko T."/>
            <person name="Sevcikova T."/>
            <person name="Pribyl P."/>
            <person name="El Karkouri K."/>
            <person name="Klimes V."/>
            <person name="Amaral R."/>
            <person name="Zbrankova V."/>
            <person name="Kim E."/>
            <person name="Raoult D."/>
            <person name="Santos L.M.A."/>
            <person name="Elias M."/>
        </authorList>
    </citation>
    <scope>NUCLEOTIDE SEQUENCE [LARGE SCALE GENOMIC DNA]</scope>
    <source>
        <strain evidence="4">CCALA 838</strain>
    </source>
</reference>
<proteinExistence type="predicted"/>
<dbReference type="Proteomes" id="UP000241762">
    <property type="component" value="Chromosome"/>
</dbReference>
<dbReference type="PANTHER" id="PTHR24198:SF165">
    <property type="entry name" value="ANKYRIN REPEAT-CONTAINING PROTEIN-RELATED"/>
    <property type="match status" value="1"/>
</dbReference>
<keyword evidence="2" id="KW-0040">ANK repeat</keyword>
<dbReference type="InterPro" id="IPR002110">
    <property type="entry name" value="Ankyrin_rpt"/>
</dbReference>
<protein>
    <submittedName>
        <fullName evidence="4">Uncharacterized protein</fullName>
    </submittedName>
</protein>
<sequence>MGKKSKKKAKDLNKHSSVHTEASKEKVIDPKEMRIDEFETALWGIYKGDPNFYNIINLEHIVPSSTKHFDISEEHLFGNIDILDLGKAPATEGDINKADDIEGALENMKISDLDEILEIGRQDILFLQAVERGDLNTVKSLLQEGTNLSTTNDKGENLFHIAARQGYTNIVEHFSCGINKPKSPQARNEDIDMLRFLVSAQDKDGNKPAQTAAKHNNHEIVSLLLSLPGPYDMVLNDYLISNYSEVLKIGSTIQQILAGYKMLQLLTESAADSPAAFEAVQGLSKKLVPIINSFKPFTFLSDIGIGLKIIPKSSCMLSAMIQLFFWNMHEMPSEIQESTLHMVEKSGKAFQAIKMSETLIPKIGLNMRKMGLNIEENIIPNLNLFKQKLEEVTEILQSHNLEHITRDKETANKVLWGLNALEQRTMLVFLPAESLNPYGQYMKEVYNSLFKEYVHTFGLREEASNKINFDPEAIRSQIYESCSDTTALIGKQQTDEYDSLDFLFA</sequence>